<feature type="transmembrane region" description="Helical" evidence="17">
    <location>
        <begin position="88"/>
        <end position="109"/>
    </location>
</feature>
<keyword evidence="4" id="KW-1003">Cell membrane</keyword>
<evidence type="ECO:0000256" key="2">
    <source>
        <dbReference type="ARBA" id="ARBA00006528"/>
    </source>
</evidence>
<dbReference type="EMBL" id="JAINUF010000002">
    <property type="protein sequence ID" value="KAJ8377117.1"/>
    <property type="molecule type" value="Genomic_DNA"/>
</dbReference>
<evidence type="ECO:0000313" key="18">
    <source>
        <dbReference type="EMBL" id="KAJ8377117.1"/>
    </source>
</evidence>
<evidence type="ECO:0000256" key="5">
    <source>
        <dbReference type="ARBA" id="ARBA00022692"/>
    </source>
</evidence>
<keyword evidence="10 17" id="KW-0472">Membrane</keyword>
<keyword evidence="12" id="KW-0739">Sodium transport</keyword>
<evidence type="ECO:0000256" key="1">
    <source>
        <dbReference type="ARBA" id="ARBA00004651"/>
    </source>
</evidence>
<evidence type="ECO:0000256" key="17">
    <source>
        <dbReference type="SAM" id="Phobius"/>
    </source>
</evidence>
<gene>
    <name evidence="18" type="ORF">SKAU_G00076970</name>
</gene>
<evidence type="ECO:0000256" key="15">
    <source>
        <dbReference type="ARBA" id="ARBA00076517"/>
    </source>
</evidence>
<feature type="transmembrane region" description="Helical" evidence="17">
    <location>
        <begin position="283"/>
        <end position="305"/>
    </location>
</feature>
<evidence type="ECO:0000256" key="16">
    <source>
        <dbReference type="ARBA" id="ARBA00082913"/>
    </source>
</evidence>
<dbReference type="AlphaFoldDB" id="A0A9Q1JCB1"/>
<dbReference type="GO" id="GO:0005886">
    <property type="term" value="C:plasma membrane"/>
    <property type="evidence" value="ECO:0007669"/>
    <property type="project" value="UniProtKB-SubCell"/>
</dbReference>
<organism evidence="18 19">
    <name type="scientific">Synaphobranchus kaupii</name>
    <name type="common">Kaup's arrowtooth eel</name>
    <dbReference type="NCBI Taxonomy" id="118154"/>
    <lineage>
        <taxon>Eukaryota</taxon>
        <taxon>Metazoa</taxon>
        <taxon>Chordata</taxon>
        <taxon>Craniata</taxon>
        <taxon>Vertebrata</taxon>
        <taxon>Euteleostomi</taxon>
        <taxon>Actinopterygii</taxon>
        <taxon>Neopterygii</taxon>
        <taxon>Teleostei</taxon>
        <taxon>Anguilliformes</taxon>
        <taxon>Synaphobranchidae</taxon>
        <taxon>Synaphobranchus</taxon>
    </lineage>
</organism>
<dbReference type="OrthoDB" id="203097at2759"/>
<comment type="caution">
    <text evidence="18">The sequence shown here is derived from an EMBL/GenBank/DDBJ whole genome shotgun (WGS) entry which is preliminary data.</text>
</comment>
<dbReference type="InterPro" id="IPR038770">
    <property type="entry name" value="Na+/solute_symporter_sf"/>
</dbReference>
<feature type="transmembrane region" description="Helical" evidence="17">
    <location>
        <begin position="179"/>
        <end position="202"/>
    </location>
</feature>
<dbReference type="InterPro" id="IPR002657">
    <property type="entry name" value="BilAc:Na_symport/Acr3"/>
</dbReference>
<dbReference type="Pfam" id="PF01758">
    <property type="entry name" value="SBF"/>
    <property type="match status" value="1"/>
</dbReference>
<dbReference type="PANTHER" id="PTHR10361">
    <property type="entry name" value="SODIUM-BILE ACID COTRANSPORTER"/>
    <property type="match status" value="1"/>
</dbReference>
<evidence type="ECO:0000256" key="9">
    <source>
        <dbReference type="ARBA" id="ARBA00023065"/>
    </source>
</evidence>
<comment type="subcellular location">
    <subcellularLocation>
        <location evidence="1">Cell membrane</location>
        <topology evidence="1">Multi-pass membrane protein</topology>
    </subcellularLocation>
</comment>
<keyword evidence="5 17" id="KW-0812">Transmembrane</keyword>
<dbReference type="Gene3D" id="1.20.1530.20">
    <property type="match status" value="1"/>
</dbReference>
<comment type="similarity">
    <text evidence="2">Belongs to the bile acid:sodium symporter (BASS) (TC 2.A.28) family.</text>
</comment>
<evidence type="ECO:0000256" key="13">
    <source>
        <dbReference type="ARBA" id="ARBA00057383"/>
    </source>
</evidence>
<sequence>MKNSSAANSGTLSPMSLAYFFNFTENDTQVPESFQEHLASAGLRASHMASTFRTTVTGRSFAEAPSTPAPAPAHLVVAFWDSPLSHGINVFVGIILCFTMLGLGCTVEVSQLGEHIRRPIGVLLALVCQFVIMPLVAFLLALMFSLNDVAAIAVLLCGCCPGGNLSNIMSLLVNGEMNLSIIMTISSTILALVLMPLCLWVYSRAWINTPVVNLMPFGAIILTLCSTLIPIGLGVYLRYRYNRTADIILKVSLWSLLVTLVMLFIMTGVMLGPELLATIPPAVYAVAVLMPVAGYAAGYGLATLFHLPPNSRRSVSLETGCQNVQLCTAILKLAFPPQLIGGLYMFPLLYALFQAAEAGIFILLYRTYRQEVLRKQELLEEEDETDITYKTLKEEDSGFDAAYGSVTVSDPNSIILEPQSNPTNL</sequence>
<keyword evidence="9" id="KW-0406">Ion transport</keyword>
<accession>A0A9Q1JCB1</accession>
<evidence type="ECO:0000256" key="12">
    <source>
        <dbReference type="ARBA" id="ARBA00023201"/>
    </source>
</evidence>
<keyword evidence="3" id="KW-0813">Transport</keyword>
<comment type="function">
    <text evidence="13">Transporter for bile acids.</text>
</comment>
<feature type="transmembrane region" description="Helical" evidence="17">
    <location>
        <begin position="214"/>
        <end position="239"/>
    </location>
</feature>
<protein>
    <recommendedName>
        <fullName evidence="14">Sodium/bile acid cotransporter 4</fullName>
    </recommendedName>
    <alternativeName>
        <fullName evidence="15">Na(+)/bile acid cotransporter 4</fullName>
    </alternativeName>
    <alternativeName>
        <fullName evidence="16">Solute carrier family 10 member 4</fullName>
    </alternativeName>
</protein>
<proteinExistence type="inferred from homology"/>
<keyword evidence="8" id="KW-0915">Sodium</keyword>
<feature type="transmembrane region" description="Helical" evidence="17">
    <location>
        <begin position="341"/>
        <end position="365"/>
    </location>
</feature>
<keyword evidence="6" id="KW-0769">Symport</keyword>
<dbReference type="GO" id="GO:0008508">
    <property type="term" value="F:bile acid:sodium symporter activity"/>
    <property type="evidence" value="ECO:0007669"/>
    <property type="project" value="TreeGrafter"/>
</dbReference>
<evidence type="ECO:0000256" key="14">
    <source>
        <dbReference type="ARBA" id="ARBA00071630"/>
    </source>
</evidence>
<name>A0A9Q1JCB1_SYNKA</name>
<feature type="transmembrane region" description="Helical" evidence="17">
    <location>
        <begin position="121"/>
        <end position="144"/>
    </location>
</feature>
<evidence type="ECO:0000256" key="4">
    <source>
        <dbReference type="ARBA" id="ARBA00022475"/>
    </source>
</evidence>
<dbReference type="Proteomes" id="UP001152622">
    <property type="component" value="Chromosome 2"/>
</dbReference>
<keyword evidence="11" id="KW-0325">Glycoprotein</keyword>
<dbReference type="PANTHER" id="PTHR10361:SF41">
    <property type="entry name" value="SODIUM_BILE ACID COTRANSPORTER 4"/>
    <property type="match status" value="1"/>
</dbReference>
<evidence type="ECO:0000313" key="19">
    <source>
        <dbReference type="Proteomes" id="UP001152622"/>
    </source>
</evidence>
<evidence type="ECO:0000256" key="10">
    <source>
        <dbReference type="ARBA" id="ARBA00023136"/>
    </source>
</evidence>
<evidence type="ECO:0000256" key="3">
    <source>
        <dbReference type="ARBA" id="ARBA00022448"/>
    </source>
</evidence>
<keyword evidence="7 17" id="KW-1133">Transmembrane helix</keyword>
<evidence type="ECO:0000256" key="7">
    <source>
        <dbReference type="ARBA" id="ARBA00022989"/>
    </source>
</evidence>
<reference evidence="18" key="1">
    <citation type="journal article" date="2023" name="Science">
        <title>Genome structures resolve the early diversification of teleost fishes.</title>
        <authorList>
            <person name="Parey E."/>
            <person name="Louis A."/>
            <person name="Montfort J."/>
            <person name="Bouchez O."/>
            <person name="Roques C."/>
            <person name="Iampietro C."/>
            <person name="Lluch J."/>
            <person name="Castinel A."/>
            <person name="Donnadieu C."/>
            <person name="Desvignes T."/>
            <person name="Floi Bucao C."/>
            <person name="Jouanno E."/>
            <person name="Wen M."/>
            <person name="Mejri S."/>
            <person name="Dirks R."/>
            <person name="Jansen H."/>
            <person name="Henkel C."/>
            <person name="Chen W.J."/>
            <person name="Zahm M."/>
            <person name="Cabau C."/>
            <person name="Klopp C."/>
            <person name="Thompson A.W."/>
            <person name="Robinson-Rechavi M."/>
            <person name="Braasch I."/>
            <person name="Lecointre G."/>
            <person name="Bobe J."/>
            <person name="Postlethwait J.H."/>
            <person name="Berthelot C."/>
            <person name="Roest Crollius H."/>
            <person name="Guiguen Y."/>
        </authorList>
    </citation>
    <scope>NUCLEOTIDE SEQUENCE</scope>
    <source>
        <tissue evidence="18">Blood</tissue>
    </source>
</reference>
<evidence type="ECO:0000256" key="8">
    <source>
        <dbReference type="ARBA" id="ARBA00023053"/>
    </source>
</evidence>
<keyword evidence="19" id="KW-1185">Reference proteome</keyword>
<dbReference type="FunFam" id="1.20.1530.20:FF:000013">
    <property type="entry name" value="sodium/bile acid cotransporter 4"/>
    <property type="match status" value="1"/>
</dbReference>
<evidence type="ECO:0000256" key="11">
    <source>
        <dbReference type="ARBA" id="ARBA00023180"/>
    </source>
</evidence>
<evidence type="ECO:0000256" key="6">
    <source>
        <dbReference type="ARBA" id="ARBA00022847"/>
    </source>
</evidence>
<feature type="transmembrane region" description="Helical" evidence="17">
    <location>
        <begin position="150"/>
        <end position="172"/>
    </location>
</feature>
<dbReference type="InterPro" id="IPR004710">
    <property type="entry name" value="Bilac:Na_transpt"/>
</dbReference>
<feature type="transmembrane region" description="Helical" evidence="17">
    <location>
        <begin position="251"/>
        <end position="271"/>
    </location>
</feature>